<sequence length="539" mass="60598">MPAFSWCSECGAAKTVTDIGSPTRKGGFEFPAPGTRHHILMTSNEVPLDSDVAIIESAISKTDAPLACLNDEIARLQFRLEQLKAERDCLSTYRTKNHAILSPVRRIPSEVLGEIFSWAMPLPEDVYRCRRFQIADSPWLLTHICRHWRAVSVSDPSLWSLITIYYDPGMNPSSSYSVPMLETQIARAQNLKIHLHGREGCDSQLQAEIFHCLSKHSSRWEELRLTLTSAIFPLLDNVQGRVPILRSLWIQWDDEEIETAAESVDFVETAPSLVDVSIFSVSVPMSISLPVGHLTRYQLDGPWEMHRGILALGPNLVEARISVKYQDDPWLTEGEVIHLAALARLYVSQPEVLPYIRAPALQELALFFPYTDRLFIMPKLQTFLSRSSCTTLYRLCLSGCSDAETTIKILQNIPSITELRIILTTPDLCTGVKELMDKLTISDVGVPGPPLVPALSGIFFGSTCSGLFDFTAYLKMVQSRWNRRDCALSHTALLMELGPDCETLDDLEALRRDGLEFHSFTQEDALTHMASWIYSRRNA</sequence>
<reference evidence="1" key="1">
    <citation type="submission" date="2020-05" db="EMBL/GenBank/DDBJ databases">
        <title>Mycena genomes resolve the evolution of fungal bioluminescence.</title>
        <authorList>
            <person name="Tsai I.J."/>
        </authorList>
    </citation>
    <scope>NUCLEOTIDE SEQUENCE</scope>
    <source>
        <strain evidence="1">CCC161011</strain>
    </source>
</reference>
<dbReference type="Gene3D" id="3.80.10.10">
    <property type="entry name" value="Ribonuclease Inhibitor"/>
    <property type="match status" value="1"/>
</dbReference>
<dbReference type="AlphaFoldDB" id="A0A8H7CPP4"/>
<gene>
    <name evidence="1" type="ORF">MVEN_01576600</name>
</gene>
<evidence type="ECO:0000313" key="2">
    <source>
        <dbReference type="Proteomes" id="UP000620124"/>
    </source>
</evidence>
<evidence type="ECO:0000313" key="1">
    <source>
        <dbReference type="EMBL" id="KAF7345579.1"/>
    </source>
</evidence>
<keyword evidence="2" id="KW-1185">Reference proteome</keyword>
<organism evidence="1 2">
    <name type="scientific">Mycena venus</name>
    <dbReference type="NCBI Taxonomy" id="2733690"/>
    <lineage>
        <taxon>Eukaryota</taxon>
        <taxon>Fungi</taxon>
        <taxon>Dikarya</taxon>
        <taxon>Basidiomycota</taxon>
        <taxon>Agaricomycotina</taxon>
        <taxon>Agaricomycetes</taxon>
        <taxon>Agaricomycetidae</taxon>
        <taxon>Agaricales</taxon>
        <taxon>Marasmiineae</taxon>
        <taxon>Mycenaceae</taxon>
        <taxon>Mycena</taxon>
    </lineage>
</organism>
<comment type="caution">
    <text evidence="1">The sequence shown here is derived from an EMBL/GenBank/DDBJ whole genome shotgun (WGS) entry which is preliminary data.</text>
</comment>
<dbReference type="Proteomes" id="UP000620124">
    <property type="component" value="Unassembled WGS sequence"/>
</dbReference>
<proteinExistence type="predicted"/>
<dbReference type="OrthoDB" id="3365698at2759"/>
<dbReference type="EMBL" id="JACAZI010000013">
    <property type="protein sequence ID" value="KAF7345579.1"/>
    <property type="molecule type" value="Genomic_DNA"/>
</dbReference>
<accession>A0A8H7CPP4</accession>
<name>A0A8H7CPP4_9AGAR</name>
<protein>
    <submittedName>
        <fullName evidence="1">F-box domain-containing protein</fullName>
    </submittedName>
</protein>
<dbReference type="Gene3D" id="1.20.1280.50">
    <property type="match status" value="1"/>
</dbReference>
<dbReference type="InterPro" id="IPR032675">
    <property type="entry name" value="LRR_dom_sf"/>
</dbReference>